<keyword evidence="2" id="KW-1185">Reference proteome</keyword>
<accession>A0ACC2SPP7</accession>
<dbReference type="Proteomes" id="UP001165960">
    <property type="component" value="Unassembled WGS sequence"/>
</dbReference>
<reference evidence="1" key="1">
    <citation type="submission" date="2022-04" db="EMBL/GenBank/DDBJ databases">
        <title>Genome of the entomopathogenic fungus Entomophthora muscae.</title>
        <authorList>
            <person name="Elya C."/>
            <person name="Lovett B.R."/>
            <person name="Lee E."/>
            <person name="Macias A.M."/>
            <person name="Hajek A.E."/>
            <person name="De Bivort B.L."/>
            <person name="Kasson M.T."/>
            <person name="De Fine Licht H.H."/>
            <person name="Stajich J.E."/>
        </authorList>
    </citation>
    <scope>NUCLEOTIDE SEQUENCE</scope>
    <source>
        <strain evidence="1">Berkeley</strain>
    </source>
</reference>
<gene>
    <name evidence="1" type="ORF">DSO57_1031552</name>
</gene>
<organism evidence="1 2">
    <name type="scientific">Entomophthora muscae</name>
    <dbReference type="NCBI Taxonomy" id="34485"/>
    <lineage>
        <taxon>Eukaryota</taxon>
        <taxon>Fungi</taxon>
        <taxon>Fungi incertae sedis</taxon>
        <taxon>Zoopagomycota</taxon>
        <taxon>Entomophthoromycotina</taxon>
        <taxon>Entomophthoromycetes</taxon>
        <taxon>Entomophthorales</taxon>
        <taxon>Entomophthoraceae</taxon>
        <taxon>Entomophthora</taxon>
    </lineage>
</organism>
<evidence type="ECO:0000313" key="2">
    <source>
        <dbReference type="Proteomes" id="UP001165960"/>
    </source>
</evidence>
<proteinExistence type="predicted"/>
<name>A0ACC2SPP7_9FUNG</name>
<protein>
    <submittedName>
        <fullName evidence="1">Uncharacterized protein</fullName>
    </submittedName>
</protein>
<evidence type="ECO:0000313" key="1">
    <source>
        <dbReference type="EMBL" id="KAJ9064354.1"/>
    </source>
</evidence>
<comment type="caution">
    <text evidence="1">The sequence shown here is derived from an EMBL/GenBank/DDBJ whole genome shotgun (WGS) entry which is preliminary data.</text>
</comment>
<dbReference type="EMBL" id="QTSX02004488">
    <property type="protein sequence ID" value="KAJ9064354.1"/>
    <property type="molecule type" value="Genomic_DNA"/>
</dbReference>
<sequence>MRPPKACMNCNRRKQKCDLKLPCTRCYQLKTSCVYAKPGLSKSGSGGDSKNSTLMRIKGKEEKIIKILESLGMFPETTEDSLDLASTSSQTDPLNDYGFGDKCLALRDLSSHRNNLFSKDIRLQLVQIYFSLHNRVNPYIDESAVRTRLESSQLGDAVLTYSIMARAFTVFAYLNTGKNVSFKENVYYLKARGLVNQLESQPTLILVQSILLLAQIEAFEGELLAPSLNLAKAIRYSQMLGFDRLPLDYLGNMPALDERVACWSLCMELDGFISMFFNSPPNIQQKPLQRNLLHTQSLEDLDFSSVLESPLVSVEVAKVTQYTNQLFWEFKKLSDERCTLPSKDVLSRVLEIYACVKTLSEIPWVAEESKALFQNDINILEHPTYILSIEL</sequence>